<reference evidence="1 2" key="1">
    <citation type="journal article" date="2019" name="Nat. Ecol. Evol.">
        <title>Megaphylogeny resolves global patterns of mushroom evolution.</title>
        <authorList>
            <person name="Varga T."/>
            <person name="Krizsan K."/>
            <person name="Foldi C."/>
            <person name="Dima B."/>
            <person name="Sanchez-Garcia M."/>
            <person name="Sanchez-Ramirez S."/>
            <person name="Szollosi G.J."/>
            <person name="Szarkandi J.G."/>
            <person name="Papp V."/>
            <person name="Albert L."/>
            <person name="Andreopoulos W."/>
            <person name="Angelini C."/>
            <person name="Antonin V."/>
            <person name="Barry K.W."/>
            <person name="Bougher N.L."/>
            <person name="Buchanan P."/>
            <person name="Buyck B."/>
            <person name="Bense V."/>
            <person name="Catcheside P."/>
            <person name="Chovatia M."/>
            <person name="Cooper J."/>
            <person name="Damon W."/>
            <person name="Desjardin D."/>
            <person name="Finy P."/>
            <person name="Geml J."/>
            <person name="Haridas S."/>
            <person name="Hughes K."/>
            <person name="Justo A."/>
            <person name="Karasinski D."/>
            <person name="Kautmanova I."/>
            <person name="Kiss B."/>
            <person name="Kocsube S."/>
            <person name="Kotiranta H."/>
            <person name="LaButti K.M."/>
            <person name="Lechner B.E."/>
            <person name="Liimatainen K."/>
            <person name="Lipzen A."/>
            <person name="Lukacs Z."/>
            <person name="Mihaltcheva S."/>
            <person name="Morgado L.N."/>
            <person name="Niskanen T."/>
            <person name="Noordeloos M.E."/>
            <person name="Ohm R.A."/>
            <person name="Ortiz-Santana B."/>
            <person name="Ovrebo C."/>
            <person name="Racz N."/>
            <person name="Riley R."/>
            <person name="Savchenko A."/>
            <person name="Shiryaev A."/>
            <person name="Soop K."/>
            <person name="Spirin V."/>
            <person name="Szebenyi C."/>
            <person name="Tomsovsky M."/>
            <person name="Tulloss R.E."/>
            <person name="Uehling J."/>
            <person name="Grigoriev I.V."/>
            <person name="Vagvolgyi C."/>
            <person name="Papp T."/>
            <person name="Martin F.M."/>
            <person name="Miettinen O."/>
            <person name="Hibbett D.S."/>
            <person name="Nagy L.G."/>
        </authorList>
    </citation>
    <scope>NUCLEOTIDE SEQUENCE [LARGE SCALE GENOMIC DNA]</scope>
    <source>
        <strain evidence="1 2">NL-1719</strain>
    </source>
</reference>
<evidence type="ECO:0000313" key="2">
    <source>
        <dbReference type="Proteomes" id="UP000308600"/>
    </source>
</evidence>
<sequence length="540" mass="61282">MVIGDRDELRTKIDEEVAALSEHIRCLHTTRNTLAPVSSLPPEVLSRIFLLVRDSSANHGPSSRKYLEWLSITQICQLWRQIAIGCAALWTKIPPRNEKCLQLFLTRSRTCPLSLSIDITEYNLPFARLAMQSLPRIQGVHLHCFRSGNWNKIVPFLCYPAPELKELSVSCSDRDRPGVLSWPQDFLRDAPLRELTLSGFLFPDYQPAFHGLTLFCLTTIPCRTPTAILLGALAQMPNLRSLTVEDPNTSRVGTGDDREISDDLSKSLPIILPHLEDITIHSPGEFEHVLQLFNALQFPKSPTLKIQCGFDEWEDISDSFPQLCQTLQETYQNGMTPFYTLTIGADATGFKLIACDAQMHFSCVLDIHCRDESLDDYLDHWVDACLDLPVTGLESVDLYGSGCPKFFSTGRYRRWTQLRHVKVEDERGFDFIEVLLTDLERHCKLRTDLGDEDEVAYAETCCDGKSWNDSALPALEVITLHRSGYGDFYHNYCIQALIARKRHGYGPKKIIFSKCSGVTAKKVKDLQNIIEVEWDSYQDS</sequence>
<evidence type="ECO:0000313" key="1">
    <source>
        <dbReference type="EMBL" id="TFK60308.1"/>
    </source>
</evidence>
<protein>
    <submittedName>
        <fullName evidence="1">Uncharacterized protein</fullName>
    </submittedName>
</protein>
<dbReference type="Proteomes" id="UP000308600">
    <property type="component" value="Unassembled WGS sequence"/>
</dbReference>
<accession>A0ACD3A363</accession>
<name>A0ACD3A363_9AGAR</name>
<dbReference type="EMBL" id="ML208795">
    <property type="protein sequence ID" value="TFK60308.1"/>
    <property type="molecule type" value="Genomic_DNA"/>
</dbReference>
<gene>
    <name evidence="1" type="ORF">BDN72DRAFT_805774</name>
</gene>
<keyword evidence="2" id="KW-1185">Reference proteome</keyword>
<proteinExistence type="predicted"/>
<organism evidence="1 2">
    <name type="scientific">Pluteus cervinus</name>
    <dbReference type="NCBI Taxonomy" id="181527"/>
    <lineage>
        <taxon>Eukaryota</taxon>
        <taxon>Fungi</taxon>
        <taxon>Dikarya</taxon>
        <taxon>Basidiomycota</taxon>
        <taxon>Agaricomycotina</taxon>
        <taxon>Agaricomycetes</taxon>
        <taxon>Agaricomycetidae</taxon>
        <taxon>Agaricales</taxon>
        <taxon>Pluteineae</taxon>
        <taxon>Pluteaceae</taxon>
        <taxon>Pluteus</taxon>
    </lineage>
</organism>